<keyword evidence="1" id="KW-0732">Signal</keyword>
<keyword evidence="3" id="KW-1185">Reference proteome</keyword>
<dbReference type="AlphaFoldDB" id="A0A2I7SFS8"/>
<evidence type="ECO:0000313" key="3">
    <source>
        <dbReference type="Proteomes" id="UP000236592"/>
    </source>
</evidence>
<dbReference type="EMBL" id="CP025938">
    <property type="protein sequence ID" value="AUS04720.1"/>
    <property type="molecule type" value="Genomic_DNA"/>
</dbReference>
<evidence type="ECO:0000313" key="2">
    <source>
        <dbReference type="EMBL" id="AUS04720.1"/>
    </source>
</evidence>
<dbReference type="Proteomes" id="UP000236592">
    <property type="component" value="Chromosome"/>
</dbReference>
<feature type="signal peptide" evidence="1">
    <location>
        <begin position="1"/>
        <end position="22"/>
    </location>
</feature>
<accession>A0A2I7SFS8</accession>
<name>A0A2I7SFS8_9FLAO</name>
<reference evidence="3" key="1">
    <citation type="submission" date="2018-01" db="EMBL/GenBank/DDBJ databases">
        <title>Complete genome of Tamlana sp. UJ94.</title>
        <authorList>
            <person name="Jung J."/>
            <person name="Chung D."/>
            <person name="Bae S.S."/>
            <person name="Baek K."/>
        </authorList>
    </citation>
    <scope>NUCLEOTIDE SEQUENCE [LARGE SCALE GENOMIC DNA]</scope>
    <source>
        <strain evidence="3">UJ94</strain>
    </source>
</reference>
<organism evidence="2 3">
    <name type="scientific">Pseudotamlana carrageenivorans</name>
    <dbReference type="NCBI Taxonomy" id="2069432"/>
    <lineage>
        <taxon>Bacteria</taxon>
        <taxon>Pseudomonadati</taxon>
        <taxon>Bacteroidota</taxon>
        <taxon>Flavobacteriia</taxon>
        <taxon>Flavobacteriales</taxon>
        <taxon>Flavobacteriaceae</taxon>
        <taxon>Pseudotamlana</taxon>
    </lineage>
</organism>
<proteinExistence type="predicted"/>
<dbReference type="KEGG" id="taj:C1A40_04175"/>
<protein>
    <submittedName>
        <fullName evidence="2">Uncharacterized protein</fullName>
    </submittedName>
</protein>
<gene>
    <name evidence="2" type="ORF">C1A40_04175</name>
</gene>
<feature type="chain" id="PRO_5014359390" evidence="1">
    <location>
        <begin position="23"/>
        <end position="158"/>
    </location>
</feature>
<sequence length="158" mass="17907">MQIIKLILSLLALVLTSNTILAQNKTQILTNLNETIIDEKNSFIDNSISKLIDALEYDVKGYALKLTNEQNIKEIKFAYIYLHFLPKEDEVYEALKGTLNSSNNDYLTLIVKIKNTDDFPFTDNKFPNYTAGNNWNSSAEFAVANSGIIVEHLKIISK</sequence>
<dbReference type="RefSeq" id="WP_102994799.1">
    <property type="nucleotide sequence ID" value="NZ_CP025938.1"/>
</dbReference>
<evidence type="ECO:0000256" key="1">
    <source>
        <dbReference type="SAM" id="SignalP"/>
    </source>
</evidence>